<comment type="caution">
    <text evidence="2">The sequence shown here is derived from an EMBL/GenBank/DDBJ whole genome shotgun (WGS) entry which is preliminary data.</text>
</comment>
<dbReference type="Gene3D" id="2.150.10.10">
    <property type="entry name" value="Serralysin-like metalloprotease, C-terminal"/>
    <property type="match status" value="1"/>
</dbReference>
<sequence length="209" mass="21823">MSFSLYSDMYMANSSFSKNMVKAVKMSFSVILKPTVLGRTSTRLNLSARRLGPTMSRPRPVPPRSSSSTCCTVVSMCPSLIEDVTVLQSSPAMVEVAAEVSAEVVEVAVSHRSVVSSSQSIASTEAADWSVAMADEAVAMAEDAVAMAVEAVAIAEEAVAIAEEALATAEETVSAVGGGAVVSAVNTSSTGHNTMSPEEREHFPSVHYL</sequence>
<evidence type="ECO:0000256" key="1">
    <source>
        <dbReference type="SAM" id="MobiDB-lite"/>
    </source>
</evidence>
<dbReference type="AlphaFoldDB" id="A0AAV0WNV2"/>
<feature type="region of interest" description="Disordered" evidence="1">
    <location>
        <begin position="187"/>
        <end position="209"/>
    </location>
</feature>
<proteinExistence type="predicted"/>
<gene>
    <name evidence="2" type="ORF">MEUPH1_LOCUS13118</name>
</gene>
<dbReference type="Proteomes" id="UP001160148">
    <property type="component" value="Unassembled WGS sequence"/>
</dbReference>
<dbReference type="EMBL" id="CARXXK010000002">
    <property type="protein sequence ID" value="CAI6357496.1"/>
    <property type="molecule type" value="Genomic_DNA"/>
</dbReference>
<feature type="compositionally biased region" description="Basic and acidic residues" evidence="1">
    <location>
        <begin position="197"/>
        <end position="209"/>
    </location>
</feature>
<evidence type="ECO:0000313" key="3">
    <source>
        <dbReference type="Proteomes" id="UP001160148"/>
    </source>
</evidence>
<reference evidence="2 3" key="1">
    <citation type="submission" date="2023-01" db="EMBL/GenBank/DDBJ databases">
        <authorList>
            <person name="Whitehead M."/>
        </authorList>
    </citation>
    <scope>NUCLEOTIDE SEQUENCE [LARGE SCALE GENOMIC DNA]</scope>
</reference>
<protein>
    <submittedName>
        <fullName evidence="2">Uncharacterized protein</fullName>
    </submittedName>
</protein>
<keyword evidence="3" id="KW-1185">Reference proteome</keyword>
<name>A0AAV0WNV2_9HEMI</name>
<dbReference type="InterPro" id="IPR011049">
    <property type="entry name" value="Serralysin-like_metalloprot_C"/>
</dbReference>
<accession>A0AAV0WNV2</accession>
<dbReference type="SUPFAM" id="SSF101967">
    <property type="entry name" value="Adhesin YadA, collagen-binding domain"/>
    <property type="match status" value="1"/>
</dbReference>
<organism evidence="2 3">
    <name type="scientific">Macrosiphum euphorbiae</name>
    <name type="common">potato aphid</name>
    <dbReference type="NCBI Taxonomy" id="13131"/>
    <lineage>
        <taxon>Eukaryota</taxon>
        <taxon>Metazoa</taxon>
        <taxon>Ecdysozoa</taxon>
        <taxon>Arthropoda</taxon>
        <taxon>Hexapoda</taxon>
        <taxon>Insecta</taxon>
        <taxon>Pterygota</taxon>
        <taxon>Neoptera</taxon>
        <taxon>Paraneoptera</taxon>
        <taxon>Hemiptera</taxon>
        <taxon>Sternorrhyncha</taxon>
        <taxon>Aphidomorpha</taxon>
        <taxon>Aphidoidea</taxon>
        <taxon>Aphididae</taxon>
        <taxon>Macrosiphini</taxon>
        <taxon>Macrosiphum</taxon>
    </lineage>
</organism>
<evidence type="ECO:0000313" key="2">
    <source>
        <dbReference type="EMBL" id="CAI6357496.1"/>
    </source>
</evidence>